<proteinExistence type="predicted"/>
<name>A0A6N4TIG9_9FIRM</name>
<reference evidence="2" key="1">
    <citation type="submission" date="2019-05" db="EMBL/GenBank/DDBJ databases">
        <title>Complete genome sequencing of Absiella argi strain JCM 30884.</title>
        <authorList>
            <person name="Sakamoto M."/>
            <person name="Murakami T."/>
            <person name="Mori H."/>
        </authorList>
    </citation>
    <scope>NUCLEOTIDE SEQUENCE [LARGE SCALE GENOMIC DNA]</scope>
    <source>
        <strain evidence="2">JCM 30884</strain>
    </source>
</reference>
<dbReference type="AlphaFoldDB" id="A0A6N4TIG9"/>
<protein>
    <submittedName>
        <fullName evidence="1">Uncharacterized protein</fullName>
    </submittedName>
</protein>
<dbReference type="Proteomes" id="UP000464754">
    <property type="component" value="Chromosome"/>
</dbReference>
<dbReference type="EMBL" id="AP019695">
    <property type="protein sequence ID" value="BBK22648.1"/>
    <property type="molecule type" value="Genomic_DNA"/>
</dbReference>
<gene>
    <name evidence="1" type="ORF">Aargi30884_15510</name>
</gene>
<evidence type="ECO:0000313" key="2">
    <source>
        <dbReference type="Proteomes" id="UP000464754"/>
    </source>
</evidence>
<organism evidence="1 2">
    <name type="scientific">Amedibacterium intestinale</name>
    <dbReference type="NCBI Taxonomy" id="2583452"/>
    <lineage>
        <taxon>Bacteria</taxon>
        <taxon>Bacillati</taxon>
        <taxon>Bacillota</taxon>
        <taxon>Erysipelotrichia</taxon>
        <taxon>Erysipelotrichales</taxon>
        <taxon>Erysipelotrichaceae</taxon>
        <taxon>Amedibacterium</taxon>
    </lineage>
</organism>
<evidence type="ECO:0000313" key="1">
    <source>
        <dbReference type="EMBL" id="BBK22648.1"/>
    </source>
</evidence>
<dbReference type="RefSeq" id="WP_118277774.1">
    <property type="nucleotide sequence ID" value="NZ_AP019695.1"/>
</dbReference>
<accession>A0A6N4TIG9</accession>
<dbReference type="KEGG" id="aarg:Aargi30884_15510"/>
<keyword evidence="2" id="KW-1185">Reference proteome</keyword>
<sequence>MKRFIIYRCPEKCSCHERLKEHVLIGVSVGNDIEDIDVINDIKSQIKDDITSLVPEPFSTGTLEIISINNEDNSRRYKLSLNVLFIPDNPLAPKNTQREYGLCVKDANEA</sequence>